<reference evidence="5 6" key="1">
    <citation type="submission" date="2017-09" db="EMBL/GenBank/DDBJ databases">
        <title>Biodiversity and function of Thalassospira species in the particle-attached aromatic-hydrocarbon-degrading consortia from the surface seawater of the South China Sea.</title>
        <authorList>
            <person name="Dong C."/>
            <person name="Liu R."/>
            <person name="Shao Z."/>
        </authorList>
    </citation>
    <scope>NUCLEOTIDE SEQUENCE [LARGE SCALE GENOMIC DNA]</scope>
    <source>
        <strain evidence="5 6">CSC1P2</strain>
    </source>
</reference>
<dbReference type="PROSITE" id="PS50887">
    <property type="entry name" value="GGDEF"/>
    <property type="match status" value="1"/>
</dbReference>
<comment type="caution">
    <text evidence="5">The sequence shown here is derived from an EMBL/GenBank/DDBJ whole genome shotgun (WGS) entry which is preliminary data.</text>
</comment>
<accession>A0A2N3L075</accession>
<evidence type="ECO:0000259" key="4">
    <source>
        <dbReference type="PROSITE" id="PS50887"/>
    </source>
</evidence>
<dbReference type="InterPro" id="IPR050469">
    <property type="entry name" value="Diguanylate_Cyclase"/>
</dbReference>
<gene>
    <name evidence="5" type="ORF">COO20_02630</name>
</gene>
<feature type="transmembrane region" description="Helical" evidence="3">
    <location>
        <begin position="28"/>
        <end position="48"/>
    </location>
</feature>
<dbReference type="GO" id="GO:1902201">
    <property type="term" value="P:negative regulation of bacterial-type flagellum-dependent cell motility"/>
    <property type="evidence" value="ECO:0007669"/>
    <property type="project" value="TreeGrafter"/>
</dbReference>
<dbReference type="EC" id="2.7.7.65" evidence="1"/>
<dbReference type="PANTHER" id="PTHR45138">
    <property type="entry name" value="REGULATORY COMPONENTS OF SENSORY TRANSDUCTION SYSTEM"/>
    <property type="match status" value="1"/>
</dbReference>
<evidence type="ECO:0000313" key="5">
    <source>
        <dbReference type="EMBL" id="PKR56116.1"/>
    </source>
</evidence>
<dbReference type="Gene3D" id="3.30.70.270">
    <property type="match status" value="1"/>
</dbReference>
<sequence length="485" mass="53196">MVQAPSGAAKKEDLGKLRPGSSLFARQLRWGLLIALCLGILIMLYQGISDYRSLLNVYDQTNERVINSTLAVAGTAVQQRDMELANAVTYSAMVQRSVASVRLITLDGKVLAEQHRDLSALPQSMWTDSLFGGTVTQNIPLYAPSTDLLDRIAVGELEITFSPHVYIAALYGRVEISFIGVFVFALAMTFAAVGVTYFIVTKPLLELIGYMVKVNPTDTKKSLPLPPPYRHDDEIQLLGSSMIGLFALIRSKVEKLANVTEELKSTNLSLETRVEQRTHELNQAVEKLELLAATDPLTGLANRRALMGRLKNAIAVWKRRGTRVGIIILDLDHFKTLNDTYGHQTGDMVLKSLAAVFGRVLRETDLPARVGGEEFAVLISDEDENGLSTVAERLRKAISEDVINANGTTIHYTASLGIACLPVKSDLDMGDGDGIEGLLRQAREVESIIDQLYSLADKALYTAKEKGRNRWELGDPPANFPLAGE</sequence>
<dbReference type="InterPro" id="IPR029787">
    <property type="entry name" value="Nucleotide_cyclase"/>
</dbReference>
<dbReference type="InterPro" id="IPR000160">
    <property type="entry name" value="GGDEF_dom"/>
</dbReference>
<evidence type="ECO:0000256" key="1">
    <source>
        <dbReference type="ARBA" id="ARBA00012528"/>
    </source>
</evidence>
<dbReference type="PANTHER" id="PTHR45138:SF9">
    <property type="entry name" value="DIGUANYLATE CYCLASE DGCM-RELATED"/>
    <property type="match status" value="1"/>
</dbReference>
<name>A0A2N3L075_9PROT</name>
<evidence type="ECO:0000256" key="2">
    <source>
        <dbReference type="ARBA" id="ARBA00034247"/>
    </source>
</evidence>
<proteinExistence type="predicted"/>
<dbReference type="InterPro" id="IPR043128">
    <property type="entry name" value="Rev_trsase/Diguanyl_cyclase"/>
</dbReference>
<evidence type="ECO:0000313" key="6">
    <source>
        <dbReference type="Proteomes" id="UP000233597"/>
    </source>
</evidence>
<dbReference type="NCBIfam" id="TIGR00254">
    <property type="entry name" value="GGDEF"/>
    <property type="match status" value="1"/>
</dbReference>
<dbReference type="Pfam" id="PF00990">
    <property type="entry name" value="GGDEF"/>
    <property type="match status" value="1"/>
</dbReference>
<comment type="catalytic activity">
    <reaction evidence="2">
        <text>2 GTP = 3',3'-c-di-GMP + 2 diphosphate</text>
        <dbReference type="Rhea" id="RHEA:24898"/>
        <dbReference type="ChEBI" id="CHEBI:33019"/>
        <dbReference type="ChEBI" id="CHEBI:37565"/>
        <dbReference type="ChEBI" id="CHEBI:58805"/>
        <dbReference type="EC" id="2.7.7.65"/>
    </reaction>
</comment>
<dbReference type="GO" id="GO:0052621">
    <property type="term" value="F:diguanylate cyclase activity"/>
    <property type="evidence" value="ECO:0007669"/>
    <property type="project" value="UniProtKB-EC"/>
</dbReference>
<keyword evidence="3" id="KW-0812">Transmembrane</keyword>
<dbReference type="Proteomes" id="UP000233597">
    <property type="component" value="Unassembled WGS sequence"/>
</dbReference>
<organism evidence="5 6">
    <name type="scientific">Thalassospira marina</name>
    <dbReference type="NCBI Taxonomy" id="2048283"/>
    <lineage>
        <taxon>Bacteria</taxon>
        <taxon>Pseudomonadati</taxon>
        <taxon>Pseudomonadota</taxon>
        <taxon>Alphaproteobacteria</taxon>
        <taxon>Rhodospirillales</taxon>
        <taxon>Thalassospiraceae</taxon>
        <taxon>Thalassospira</taxon>
    </lineage>
</organism>
<dbReference type="FunFam" id="3.30.70.270:FF:000001">
    <property type="entry name" value="Diguanylate cyclase domain protein"/>
    <property type="match status" value="1"/>
</dbReference>
<dbReference type="SUPFAM" id="SSF55073">
    <property type="entry name" value="Nucleotide cyclase"/>
    <property type="match status" value="1"/>
</dbReference>
<dbReference type="EMBL" id="NWTK01000001">
    <property type="protein sequence ID" value="PKR56116.1"/>
    <property type="molecule type" value="Genomic_DNA"/>
</dbReference>
<keyword evidence="3" id="KW-1133">Transmembrane helix</keyword>
<dbReference type="GO" id="GO:0005886">
    <property type="term" value="C:plasma membrane"/>
    <property type="evidence" value="ECO:0007669"/>
    <property type="project" value="TreeGrafter"/>
</dbReference>
<dbReference type="GO" id="GO:0043709">
    <property type="term" value="P:cell adhesion involved in single-species biofilm formation"/>
    <property type="evidence" value="ECO:0007669"/>
    <property type="project" value="TreeGrafter"/>
</dbReference>
<dbReference type="AlphaFoldDB" id="A0A2N3L075"/>
<evidence type="ECO:0000256" key="3">
    <source>
        <dbReference type="SAM" id="Phobius"/>
    </source>
</evidence>
<dbReference type="CDD" id="cd01949">
    <property type="entry name" value="GGDEF"/>
    <property type="match status" value="1"/>
</dbReference>
<protein>
    <recommendedName>
        <fullName evidence="1">diguanylate cyclase</fullName>
        <ecNumber evidence="1">2.7.7.65</ecNumber>
    </recommendedName>
</protein>
<feature type="domain" description="GGDEF" evidence="4">
    <location>
        <begin position="322"/>
        <end position="476"/>
    </location>
</feature>
<dbReference type="SMART" id="SM00267">
    <property type="entry name" value="GGDEF"/>
    <property type="match status" value="1"/>
</dbReference>
<keyword evidence="3" id="KW-0472">Membrane</keyword>
<feature type="transmembrane region" description="Helical" evidence="3">
    <location>
        <begin position="176"/>
        <end position="200"/>
    </location>
</feature>